<evidence type="ECO:0000256" key="2">
    <source>
        <dbReference type="ARBA" id="ARBA00022723"/>
    </source>
</evidence>
<keyword evidence="5" id="KW-0560">Oxidoreductase</keyword>
<proteinExistence type="predicted"/>
<dbReference type="Gene3D" id="2.60.120.620">
    <property type="entry name" value="q2cbj1_9rhob like domain"/>
    <property type="match status" value="1"/>
</dbReference>
<dbReference type="GO" id="GO:0008198">
    <property type="term" value="F:ferrous iron binding"/>
    <property type="evidence" value="ECO:0007669"/>
    <property type="project" value="TreeGrafter"/>
</dbReference>
<evidence type="ECO:0000256" key="1">
    <source>
        <dbReference type="ARBA" id="ARBA00001961"/>
    </source>
</evidence>
<dbReference type="PANTHER" id="PTHR12907">
    <property type="entry name" value="EGL NINE HOMOLOG-RELATED"/>
    <property type="match status" value="1"/>
</dbReference>
<dbReference type="InterPro" id="IPR005123">
    <property type="entry name" value="Oxoglu/Fe-dep_dioxygenase_dom"/>
</dbReference>
<evidence type="ECO:0000313" key="8">
    <source>
        <dbReference type="EMBL" id="SUD91357.1"/>
    </source>
</evidence>
<dbReference type="InterPro" id="IPR006620">
    <property type="entry name" value="Pro_4_hyd_alph"/>
</dbReference>
<dbReference type="SUPFAM" id="SSF51197">
    <property type="entry name" value="Clavaminate synthase-like"/>
    <property type="match status" value="1"/>
</dbReference>
<name>A0A379LNA5_9GAMM</name>
<keyword evidence="9" id="KW-1185">Reference proteome</keyword>
<protein>
    <submittedName>
        <fullName evidence="8">Predicted proline hydroxylase</fullName>
    </submittedName>
</protein>
<evidence type="ECO:0000259" key="7">
    <source>
        <dbReference type="PROSITE" id="PS51471"/>
    </source>
</evidence>
<keyword evidence="4" id="KW-0223">Dioxygenase</keyword>
<reference evidence="8 9" key="1">
    <citation type="submission" date="2018-06" db="EMBL/GenBank/DDBJ databases">
        <authorList>
            <consortium name="Pathogen Informatics"/>
            <person name="Doyle S."/>
        </authorList>
    </citation>
    <scope>NUCLEOTIDE SEQUENCE [LARGE SCALE GENOMIC DNA]</scope>
    <source>
        <strain evidence="8 9">NCTC10526</strain>
    </source>
</reference>
<dbReference type="PANTHER" id="PTHR12907:SF26">
    <property type="entry name" value="HIF PROLYL HYDROXYLASE, ISOFORM C"/>
    <property type="match status" value="1"/>
</dbReference>
<evidence type="ECO:0000256" key="3">
    <source>
        <dbReference type="ARBA" id="ARBA00022896"/>
    </source>
</evidence>
<dbReference type="AlphaFoldDB" id="A0A379LNA5"/>
<dbReference type="InterPro" id="IPR051559">
    <property type="entry name" value="HIF_prolyl_hydroxylases"/>
</dbReference>
<dbReference type="GO" id="GO:0031543">
    <property type="term" value="F:peptidyl-proline dioxygenase activity"/>
    <property type="evidence" value="ECO:0007669"/>
    <property type="project" value="TreeGrafter"/>
</dbReference>
<organism evidence="8 9">
    <name type="scientific">Psychrobacter phenylpyruvicus</name>
    <dbReference type="NCBI Taxonomy" id="29432"/>
    <lineage>
        <taxon>Bacteria</taxon>
        <taxon>Pseudomonadati</taxon>
        <taxon>Pseudomonadota</taxon>
        <taxon>Gammaproteobacteria</taxon>
        <taxon>Moraxellales</taxon>
        <taxon>Moraxellaceae</taxon>
        <taxon>Psychrobacter</taxon>
    </lineage>
</organism>
<keyword evidence="2" id="KW-0479">Metal-binding</keyword>
<evidence type="ECO:0000313" key="9">
    <source>
        <dbReference type="Proteomes" id="UP000254123"/>
    </source>
</evidence>
<feature type="domain" description="Fe2OG dioxygenase" evidence="7">
    <location>
        <begin position="184"/>
        <end position="278"/>
    </location>
</feature>
<dbReference type="SMART" id="SM00702">
    <property type="entry name" value="P4Hc"/>
    <property type="match status" value="1"/>
</dbReference>
<sequence>MTKVVKTTTATIATIESNLTPTSYNFQDPITVAIPPPLVPEDLAVSKEQARQALQQLPLDATFSQQHSHLIAFDLTETQRALDQSDFDANWEQRIDDKALDLLIDDGFIVLDDVYSQTALLALQAESGFIDYRDAKLAEGVRKTEIRGDRIRWITKDFYAGYHYLQSINELAFLLNRTLFAGIRHSEAHYACYPPGFGYKWHSDNPVGRDERVISAVFYLNDEWDEADGGQLSIIDSHNQSHQLLPKANRLVIFDSNLQHQVEIAHRQRYSIATWLRSDEALIVAEPL</sequence>
<keyword evidence="6" id="KW-0408">Iron</keyword>
<gene>
    <name evidence="8" type="ORF">NCTC10526_01718</name>
</gene>
<dbReference type="PROSITE" id="PS51471">
    <property type="entry name" value="FE2OG_OXY"/>
    <property type="match status" value="1"/>
</dbReference>
<dbReference type="Pfam" id="PF13640">
    <property type="entry name" value="2OG-FeII_Oxy_3"/>
    <property type="match status" value="1"/>
</dbReference>
<evidence type="ECO:0000256" key="5">
    <source>
        <dbReference type="ARBA" id="ARBA00023002"/>
    </source>
</evidence>
<accession>A0A379LNA5</accession>
<dbReference type="EMBL" id="UGVC01000001">
    <property type="protein sequence ID" value="SUD91357.1"/>
    <property type="molecule type" value="Genomic_DNA"/>
</dbReference>
<dbReference type="GO" id="GO:0031418">
    <property type="term" value="F:L-ascorbic acid binding"/>
    <property type="evidence" value="ECO:0007669"/>
    <property type="project" value="UniProtKB-KW"/>
</dbReference>
<dbReference type="RefSeq" id="WP_028859917.1">
    <property type="nucleotide sequence ID" value="NZ_CAJHAQ010000001.1"/>
</dbReference>
<dbReference type="InterPro" id="IPR044862">
    <property type="entry name" value="Pro_4_hyd_alph_FE2OG_OXY"/>
</dbReference>
<dbReference type="GO" id="GO:0071456">
    <property type="term" value="P:cellular response to hypoxia"/>
    <property type="evidence" value="ECO:0007669"/>
    <property type="project" value="TreeGrafter"/>
</dbReference>
<comment type="cofactor">
    <cofactor evidence="1">
        <name>L-ascorbate</name>
        <dbReference type="ChEBI" id="CHEBI:38290"/>
    </cofactor>
</comment>
<dbReference type="Proteomes" id="UP000254123">
    <property type="component" value="Unassembled WGS sequence"/>
</dbReference>
<keyword evidence="3" id="KW-0847">Vitamin C</keyword>
<dbReference type="STRING" id="1123034.GCA_000685805_02495"/>
<evidence type="ECO:0000256" key="4">
    <source>
        <dbReference type="ARBA" id="ARBA00022964"/>
    </source>
</evidence>
<evidence type="ECO:0000256" key="6">
    <source>
        <dbReference type="ARBA" id="ARBA00023004"/>
    </source>
</evidence>